<feature type="region of interest" description="Disordered" evidence="1">
    <location>
        <begin position="1"/>
        <end position="46"/>
    </location>
</feature>
<proteinExistence type="predicted"/>
<evidence type="ECO:0000313" key="3">
    <source>
        <dbReference type="Proteomes" id="UP000466442"/>
    </source>
</evidence>
<name>A0A8S9WSE1_APOLU</name>
<gene>
    <name evidence="2" type="ORF">GE061_006148</name>
</gene>
<reference evidence="2" key="1">
    <citation type="journal article" date="2021" name="Mol. Ecol. Resour.">
        <title>Apolygus lucorum genome provides insights into omnivorousness and mesophyll feeding.</title>
        <authorList>
            <person name="Liu Y."/>
            <person name="Liu H."/>
            <person name="Wang H."/>
            <person name="Huang T."/>
            <person name="Liu B."/>
            <person name="Yang B."/>
            <person name="Yin L."/>
            <person name="Li B."/>
            <person name="Zhang Y."/>
            <person name="Zhang S."/>
            <person name="Jiang F."/>
            <person name="Zhang X."/>
            <person name="Ren Y."/>
            <person name="Wang B."/>
            <person name="Wang S."/>
            <person name="Lu Y."/>
            <person name="Wu K."/>
            <person name="Fan W."/>
            <person name="Wang G."/>
        </authorList>
    </citation>
    <scope>NUCLEOTIDE SEQUENCE</scope>
    <source>
        <strain evidence="2">12Hb</strain>
    </source>
</reference>
<comment type="caution">
    <text evidence="2">The sequence shown here is derived from an EMBL/GenBank/DDBJ whole genome shotgun (WGS) entry which is preliminary data.</text>
</comment>
<accession>A0A8S9WSE1</accession>
<feature type="compositionally biased region" description="Low complexity" evidence="1">
    <location>
        <begin position="78"/>
        <end position="90"/>
    </location>
</feature>
<evidence type="ECO:0000313" key="2">
    <source>
        <dbReference type="EMBL" id="KAF6199850.1"/>
    </source>
</evidence>
<organism evidence="2 3">
    <name type="scientific">Apolygus lucorum</name>
    <name type="common">Small green plant bug</name>
    <name type="synonym">Lygocoris lucorum</name>
    <dbReference type="NCBI Taxonomy" id="248454"/>
    <lineage>
        <taxon>Eukaryota</taxon>
        <taxon>Metazoa</taxon>
        <taxon>Ecdysozoa</taxon>
        <taxon>Arthropoda</taxon>
        <taxon>Hexapoda</taxon>
        <taxon>Insecta</taxon>
        <taxon>Pterygota</taxon>
        <taxon>Neoptera</taxon>
        <taxon>Paraneoptera</taxon>
        <taxon>Hemiptera</taxon>
        <taxon>Heteroptera</taxon>
        <taxon>Panheteroptera</taxon>
        <taxon>Cimicomorpha</taxon>
        <taxon>Miridae</taxon>
        <taxon>Mirini</taxon>
        <taxon>Apolygus</taxon>
    </lineage>
</organism>
<evidence type="ECO:0000256" key="1">
    <source>
        <dbReference type="SAM" id="MobiDB-lite"/>
    </source>
</evidence>
<keyword evidence="3" id="KW-1185">Reference proteome</keyword>
<dbReference type="AlphaFoldDB" id="A0A8S9WSE1"/>
<dbReference type="Proteomes" id="UP000466442">
    <property type="component" value="Unassembled WGS sequence"/>
</dbReference>
<sequence length="97" mass="10834">MAVTTSSSMLKAAQLDDATSLKQPSEKGLDVSTTLDENRSPQPMPVEDLRFHHQFPYTYPYAFLASNALSAVQDWKRSTTSSSTTPTTTTDWDDWDD</sequence>
<dbReference type="EMBL" id="WIXP02000014">
    <property type="protein sequence ID" value="KAF6199850.1"/>
    <property type="molecule type" value="Genomic_DNA"/>
</dbReference>
<protein>
    <submittedName>
        <fullName evidence="2">Uncharacterized protein</fullName>
    </submittedName>
</protein>
<feature type="region of interest" description="Disordered" evidence="1">
    <location>
        <begin position="75"/>
        <end position="97"/>
    </location>
</feature>